<gene>
    <name evidence="6" type="ORF">A9D14_10115</name>
</gene>
<feature type="domain" description="TonB C-terminal" evidence="5">
    <location>
        <begin position="49"/>
        <end position="142"/>
    </location>
</feature>
<dbReference type="GO" id="GO:0016020">
    <property type="term" value="C:membrane"/>
    <property type="evidence" value="ECO:0007669"/>
    <property type="project" value="UniProtKB-SubCell"/>
</dbReference>
<reference evidence="6 7" key="1">
    <citation type="submission" date="2017-01" db="EMBL/GenBank/DDBJ databases">
        <title>Complete genome sequence of esterase-producing bacterium Croceicoccus marinus E4A9.</title>
        <authorList>
            <person name="Wu Y.-H."/>
            <person name="Cheng H."/>
            <person name="Xu L."/>
            <person name="Huo Y.-Y."/>
            <person name="Wang C.-S."/>
            <person name="Xu X.-W."/>
        </authorList>
    </citation>
    <scope>NUCLEOTIDE SEQUENCE [LARGE SCALE GENOMIC DNA]</scope>
    <source>
        <strain evidence="6 7">E4A9</strain>
    </source>
</reference>
<dbReference type="Pfam" id="PF03544">
    <property type="entry name" value="TonB_C"/>
    <property type="match status" value="1"/>
</dbReference>
<dbReference type="InterPro" id="IPR037682">
    <property type="entry name" value="TonB_C"/>
</dbReference>
<dbReference type="EMBL" id="CP019602">
    <property type="protein sequence ID" value="ARU16473.1"/>
    <property type="molecule type" value="Genomic_DNA"/>
</dbReference>
<name>A0A1Z1FCL6_9SPHN</name>
<keyword evidence="4" id="KW-0472">Membrane</keyword>
<dbReference type="Gene3D" id="3.30.1150.10">
    <property type="match status" value="1"/>
</dbReference>
<dbReference type="NCBIfam" id="TIGR01352">
    <property type="entry name" value="tonB_Cterm"/>
    <property type="match status" value="1"/>
</dbReference>
<dbReference type="Proteomes" id="UP000195807">
    <property type="component" value="Chromosome"/>
</dbReference>
<evidence type="ECO:0000256" key="3">
    <source>
        <dbReference type="ARBA" id="ARBA00022989"/>
    </source>
</evidence>
<dbReference type="PROSITE" id="PS52015">
    <property type="entry name" value="TONB_CTD"/>
    <property type="match status" value="1"/>
</dbReference>
<evidence type="ECO:0000256" key="4">
    <source>
        <dbReference type="ARBA" id="ARBA00023136"/>
    </source>
</evidence>
<keyword evidence="7" id="KW-1185">Reference proteome</keyword>
<evidence type="ECO:0000259" key="5">
    <source>
        <dbReference type="PROSITE" id="PS52015"/>
    </source>
</evidence>
<dbReference type="KEGG" id="cman:A9D14_10115"/>
<dbReference type="SUPFAM" id="SSF74653">
    <property type="entry name" value="TolA/TonB C-terminal domain"/>
    <property type="match status" value="1"/>
</dbReference>
<organism evidence="6 7">
    <name type="scientific">Croceicoccus marinus</name>
    <dbReference type="NCBI Taxonomy" id="450378"/>
    <lineage>
        <taxon>Bacteria</taxon>
        <taxon>Pseudomonadati</taxon>
        <taxon>Pseudomonadota</taxon>
        <taxon>Alphaproteobacteria</taxon>
        <taxon>Sphingomonadales</taxon>
        <taxon>Erythrobacteraceae</taxon>
        <taxon>Croceicoccus</taxon>
    </lineage>
</organism>
<evidence type="ECO:0000313" key="6">
    <source>
        <dbReference type="EMBL" id="ARU16473.1"/>
    </source>
</evidence>
<dbReference type="GO" id="GO:0055085">
    <property type="term" value="P:transmembrane transport"/>
    <property type="evidence" value="ECO:0007669"/>
    <property type="project" value="InterPro"/>
</dbReference>
<keyword evidence="3" id="KW-1133">Transmembrane helix</keyword>
<evidence type="ECO:0000256" key="2">
    <source>
        <dbReference type="ARBA" id="ARBA00022692"/>
    </source>
</evidence>
<dbReference type="STRING" id="450378.GCA_001661675_02038"/>
<protein>
    <recommendedName>
        <fullName evidence="5">TonB C-terminal domain-containing protein</fullName>
    </recommendedName>
</protein>
<accession>A0A1Z1FCL6</accession>
<evidence type="ECO:0000313" key="7">
    <source>
        <dbReference type="Proteomes" id="UP000195807"/>
    </source>
</evidence>
<dbReference type="OrthoDB" id="7585155at2"/>
<dbReference type="InterPro" id="IPR006260">
    <property type="entry name" value="TonB/TolA_C"/>
</dbReference>
<evidence type="ECO:0000256" key="1">
    <source>
        <dbReference type="ARBA" id="ARBA00004167"/>
    </source>
</evidence>
<sequence length="142" mass="14920">MGSQEKFLIALALIGVTGGVLLAGGQGLSGAGAQRASSVDDAALKQYPRGPLPRTEPAGWVTEYPSGALQAQLQGRLTTRLAVDAFGEVSSCEVMESSGVAAFDQRSCAALVSNARFYPALDKDQQPVKSEFVQSVRYEIPD</sequence>
<proteinExistence type="predicted"/>
<dbReference type="RefSeq" id="WP_066845902.1">
    <property type="nucleotide sequence ID" value="NZ_CP019602.1"/>
</dbReference>
<keyword evidence="2" id="KW-0812">Transmembrane</keyword>
<comment type="subcellular location">
    <subcellularLocation>
        <location evidence="1">Membrane</location>
        <topology evidence="1">Single-pass membrane protein</topology>
    </subcellularLocation>
</comment>
<dbReference type="AlphaFoldDB" id="A0A1Z1FCL6"/>